<dbReference type="AlphaFoldDB" id="A0A8R1XU07"/>
<name>A0A8R1XU07_ONCVO</name>
<proteinExistence type="predicted"/>
<sequence>MVSSSIIVSIQPPKARLAFLLKEINSLEFESPDPNSPSDQQEIFYTTRKEVFADKFYRVQLCVKELENAYKCLIS</sequence>
<reference evidence="1" key="2">
    <citation type="submission" date="2022-06" db="UniProtKB">
        <authorList>
            <consortium name="EnsemblMetazoa"/>
        </authorList>
    </citation>
    <scope>IDENTIFICATION</scope>
</reference>
<organism evidence="1 2">
    <name type="scientific">Onchocerca volvulus</name>
    <dbReference type="NCBI Taxonomy" id="6282"/>
    <lineage>
        <taxon>Eukaryota</taxon>
        <taxon>Metazoa</taxon>
        <taxon>Ecdysozoa</taxon>
        <taxon>Nematoda</taxon>
        <taxon>Chromadorea</taxon>
        <taxon>Rhabditida</taxon>
        <taxon>Spirurina</taxon>
        <taxon>Spiruromorpha</taxon>
        <taxon>Filarioidea</taxon>
        <taxon>Onchocercidae</taxon>
        <taxon>Onchocerca</taxon>
    </lineage>
</organism>
<dbReference type="OMA" id="RIQLCVK"/>
<keyword evidence="2" id="KW-1185">Reference proteome</keyword>
<dbReference type="EMBL" id="CMVM020000061">
    <property type="status" value="NOT_ANNOTATED_CDS"/>
    <property type="molecule type" value="Genomic_DNA"/>
</dbReference>
<accession>A0A8R1XU07</accession>
<evidence type="ECO:0000313" key="1">
    <source>
        <dbReference type="EnsemblMetazoa" id="OVOC1987.1"/>
    </source>
</evidence>
<evidence type="ECO:0000313" key="2">
    <source>
        <dbReference type="Proteomes" id="UP000024404"/>
    </source>
</evidence>
<dbReference type="EnsemblMetazoa" id="OVOC1987.1">
    <property type="protein sequence ID" value="OVOC1987.1"/>
    <property type="gene ID" value="WBGene00238796"/>
</dbReference>
<reference evidence="2" key="1">
    <citation type="submission" date="2013-10" db="EMBL/GenBank/DDBJ databases">
        <title>Genome sequencing of Onchocerca volvulus.</title>
        <authorList>
            <person name="Cotton J."/>
            <person name="Tsai J."/>
            <person name="Stanley E."/>
            <person name="Tracey A."/>
            <person name="Holroyd N."/>
            <person name="Lustigman S."/>
            <person name="Berriman M."/>
        </authorList>
    </citation>
    <scope>NUCLEOTIDE SEQUENCE</scope>
</reference>
<protein>
    <submittedName>
        <fullName evidence="1">Uncharacterized protein</fullName>
    </submittedName>
</protein>
<dbReference type="Proteomes" id="UP000024404">
    <property type="component" value="Unassembled WGS sequence"/>
</dbReference>